<proteinExistence type="predicted"/>
<keyword evidence="2" id="KW-0812">Transmembrane</keyword>
<feature type="compositionally biased region" description="Low complexity" evidence="1">
    <location>
        <begin position="88"/>
        <end position="111"/>
    </location>
</feature>
<feature type="transmembrane region" description="Helical" evidence="2">
    <location>
        <begin position="592"/>
        <end position="613"/>
    </location>
</feature>
<feature type="transmembrane region" description="Helical" evidence="2">
    <location>
        <begin position="444"/>
        <end position="466"/>
    </location>
</feature>
<dbReference type="PANTHER" id="PTHR31685:SF3">
    <property type="entry name" value="INTEGRAL MEMBRANE PROTEIN (AFU_ORTHOLOGUE AFUA_6G12730)"/>
    <property type="match status" value="1"/>
</dbReference>
<keyword evidence="2" id="KW-1133">Transmembrane helix</keyword>
<gene>
    <name evidence="5" type="ORF">I302_06694</name>
    <name evidence="6" type="ORF">I302_107566</name>
</gene>
<dbReference type="Proteomes" id="UP000092730">
    <property type="component" value="Chromosome 6"/>
</dbReference>
<feature type="transmembrane region" description="Helical" evidence="2">
    <location>
        <begin position="698"/>
        <end position="719"/>
    </location>
</feature>
<dbReference type="VEuPathDB" id="FungiDB:I302_06694"/>
<feature type="region of interest" description="Disordered" evidence="1">
    <location>
        <begin position="329"/>
        <end position="385"/>
    </location>
</feature>
<organism evidence="5">
    <name type="scientific">Kwoniella bestiolae CBS 10118</name>
    <dbReference type="NCBI Taxonomy" id="1296100"/>
    <lineage>
        <taxon>Eukaryota</taxon>
        <taxon>Fungi</taxon>
        <taxon>Dikarya</taxon>
        <taxon>Basidiomycota</taxon>
        <taxon>Agaricomycotina</taxon>
        <taxon>Tremellomycetes</taxon>
        <taxon>Tremellales</taxon>
        <taxon>Cryptococcaceae</taxon>
        <taxon>Kwoniella</taxon>
    </lineage>
</organism>
<evidence type="ECO:0000313" key="7">
    <source>
        <dbReference type="Proteomes" id="UP000092730"/>
    </source>
</evidence>
<feature type="domain" description="DUF2427" evidence="3">
    <location>
        <begin position="166"/>
        <end position="254"/>
    </location>
</feature>
<feature type="compositionally biased region" description="Polar residues" evidence="1">
    <location>
        <begin position="78"/>
        <end position="87"/>
    </location>
</feature>
<evidence type="ECO:0000313" key="6">
    <source>
        <dbReference type="EMBL" id="WVW85528.1"/>
    </source>
</evidence>
<reference evidence="6" key="2">
    <citation type="submission" date="2013-07" db="EMBL/GenBank/DDBJ databases">
        <authorList>
            <consortium name="The Broad Institute Genome Sequencing Platform"/>
            <person name="Cuomo C."/>
            <person name="Litvintseva A."/>
            <person name="Chen Y."/>
            <person name="Heitman J."/>
            <person name="Sun S."/>
            <person name="Springer D."/>
            <person name="Dromer F."/>
            <person name="Young S.K."/>
            <person name="Zeng Q."/>
            <person name="Gargeya S."/>
            <person name="Fitzgerald M."/>
            <person name="Abouelleil A."/>
            <person name="Alvarado L."/>
            <person name="Berlin A.M."/>
            <person name="Chapman S.B."/>
            <person name="Dewar J."/>
            <person name="Goldberg J."/>
            <person name="Griggs A."/>
            <person name="Gujja S."/>
            <person name="Hansen M."/>
            <person name="Howarth C."/>
            <person name="Imamovic A."/>
            <person name="Larimer J."/>
            <person name="McCowan C."/>
            <person name="Murphy C."/>
            <person name="Pearson M."/>
            <person name="Priest M."/>
            <person name="Roberts A."/>
            <person name="Saif S."/>
            <person name="Shea T."/>
            <person name="Sykes S."/>
            <person name="Wortman J."/>
            <person name="Nusbaum C."/>
            <person name="Birren B."/>
        </authorList>
    </citation>
    <scope>NUCLEOTIDE SEQUENCE</scope>
    <source>
        <strain evidence="6">CBS 10118</strain>
    </source>
</reference>
<feature type="region of interest" description="Disordered" evidence="1">
    <location>
        <begin position="398"/>
        <end position="419"/>
    </location>
</feature>
<reference evidence="5" key="1">
    <citation type="submission" date="2013-07" db="EMBL/GenBank/DDBJ databases">
        <title>The Genome Sequence of Cryptococcus bestiolae CBS10118.</title>
        <authorList>
            <consortium name="The Broad Institute Genome Sequencing Platform"/>
            <person name="Cuomo C."/>
            <person name="Litvintseva A."/>
            <person name="Chen Y."/>
            <person name="Heitman J."/>
            <person name="Sun S."/>
            <person name="Springer D."/>
            <person name="Dromer F."/>
            <person name="Young S.K."/>
            <person name="Zeng Q."/>
            <person name="Gargeya S."/>
            <person name="Fitzgerald M."/>
            <person name="Abouelleil A."/>
            <person name="Alvarado L."/>
            <person name="Berlin A.M."/>
            <person name="Chapman S.B."/>
            <person name="Dewar J."/>
            <person name="Goldberg J."/>
            <person name="Griggs A."/>
            <person name="Gujja S."/>
            <person name="Hansen M."/>
            <person name="Howarth C."/>
            <person name="Imamovic A."/>
            <person name="Larimer J."/>
            <person name="McCowan C."/>
            <person name="Murphy C."/>
            <person name="Pearson M."/>
            <person name="Priest M."/>
            <person name="Roberts A."/>
            <person name="Saif S."/>
            <person name="Shea T."/>
            <person name="Sykes S."/>
            <person name="Wortman J."/>
            <person name="Nusbaum C."/>
            <person name="Birren B."/>
        </authorList>
    </citation>
    <scope>NUCLEOTIDE SEQUENCE [LARGE SCALE GENOMIC DNA]</scope>
    <source>
        <strain evidence="5">CBS 10118</strain>
    </source>
</reference>
<sequence length="737" mass="81601">MVTLISPKRRRTLPVTTFLISTVLLSIVLPSLAGASPLVSSHALTGRHEDEGIDMDMDMGGMHDDEGSLDDEEEHTHAGTTDITENIPSPSSSSAVTSPSTSSHSHPTTNHPHPPSAHDHGSHTPPKEKLDDEAVHALHHFPPTYLDADFRLDNDTAIFGEEFDESWDPQEVPSHQGLMALHGVLYYGAYFGLLPTSLALRAADHPSHHLANAVFLVVAVLGWMAGKAYKAGHEDRYEGAVHESLSNILLLVSIGLTIIDSLEIIKRCLKFYKQHDRSWSAFVHEVLSSEHKNEEWPANKYEMVGLVDGEQGHEHGHENEVVFAVGDDEDGDEVENLPTSNSGAGKPQRPPLLIRQWTPPSRNSTGSEGTLQDTPGASSSNNSFMHKSTHLNKAGAYDAHPEEHHDSDHEEEHHVQPIWSRRKSTGIKRAVEIGLTWIRRSQLIFAYVVFLTEFVEYTGMCRAGLINSCAAHYIKGSIFFWYGVLTFARYLGAYADLGWAWNKRPGGVGVSAEMVECAVIFTYGITNTWMERFGSSPDDPYTVKQVQHISIAVMFWFAGLSGMLLESRWVRKVMGSFISGGRRDVHEPPTYAFSYNPLPALVIGVTGLAMAAHHQEYIFQVSIHSLWGTLLAGGSLFRFLTYFFLFLRPPVESTLPSRPPTEVLTSFGYAAGGIVFMLSNEEIAWAAMRAGWDDMMAFLNFTIALTCLVFCWSVVIMAVKGWAGLRMSRKREGIVIA</sequence>
<feature type="transmembrane region" description="Helical" evidence="2">
    <location>
        <begin position="184"/>
        <end position="203"/>
    </location>
</feature>
<feature type="compositionally biased region" description="Basic and acidic residues" evidence="1">
    <location>
        <begin position="399"/>
        <end position="415"/>
    </location>
</feature>
<feature type="compositionally biased region" description="Polar residues" evidence="1">
    <location>
        <begin position="358"/>
        <end position="385"/>
    </location>
</feature>
<feature type="transmembrane region" description="Helical" evidence="2">
    <location>
        <begin position="625"/>
        <end position="647"/>
    </location>
</feature>
<feature type="transmembrane region" description="Helical" evidence="2">
    <location>
        <begin position="546"/>
        <end position="565"/>
    </location>
</feature>
<accession>A0A1B9FY69</accession>
<dbReference type="GeneID" id="30211093"/>
<dbReference type="EMBL" id="CP144546">
    <property type="protein sequence ID" value="WVW85528.1"/>
    <property type="molecule type" value="Genomic_DNA"/>
</dbReference>
<evidence type="ECO:0000259" key="4">
    <source>
        <dbReference type="Pfam" id="PF10355"/>
    </source>
</evidence>
<dbReference type="KEGG" id="kbi:30211093"/>
<evidence type="ECO:0000313" key="5">
    <source>
        <dbReference type="EMBL" id="OCF23711.1"/>
    </source>
</evidence>
<dbReference type="InterPro" id="IPR018827">
    <property type="entry name" value="YTP1_C"/>
</dbReference>
<dbReference type="EMBL" id="KI894023">
    <property type="protein sequence ID" value="OCF23711.1"/>
    <property type="molecule type" value="Genomic_DNA"/>
</dbReference>
<feature type="transmembrane region" description="Helical" evidence="2">
    <location>
        <begin position="246"/>
        <end position="265"/>
    </location>
</feature>
<reference evidence="5" key="3">
    <citation type="submission" date="2014-01" db="EMBL/GenBank/DDBJ databases">
        <title>Evolution of pathogenesis and genome organization in the Tremellales.</title>
        <authorList>
            <person name="Cuomo C."/>
            <person name="Litvintseva A."/>
            <person name="Heitman J."/>
            <person name="Chen Y."/>
            <person name="Sun S."/>
            <person name="Springer D."/>
            <person name="Dromer F."/>
            <person name="Young S."/>
            <person name="Zeng Q."/>
            <person name="Chapman S."/>
            <person name="Gujja S."/>
            <person name="Saif S."/>
            <person name="Birren B."/>
        </authorList>
    </citation>
    <scope>NUCLEOTIDE SEQUENCE</scope>
    <source>
        <strain evidence="5">CBS 10118</strain>
    </source>
</reference>
<feature type="transmembrane region" description="Helical" evidence="2">
    <location>
        <begin position="210"/>
        <end position="226"/>
    </location>
</feature>
<feature type="transmembrane region" description="Helical" evidence="2">
    <location>
        <begin position="507"/>
        <end position="526"/>
    </location>
</feature>
<feature type="transmembrane region" description="Helical" evidence="2">
    <location>
        <begin position="478"/>
        <end position="495"/>
    </location>
</feature>
<evidence type="ECO:0000256" key="1">
    <source>
        <dbReference type="SAM" id="MobiDB-lite"/>
    </source>
</evidence>
<dbReference type="InterPro" id="IPR018825">
    <property type="entry name" value="DUF2427"/>
</dbReference>
<dbReference type="Pfam" id="PF10355">
    <property type="entry name" value="Ytp1"/>
    <property type="match status" value="1"/>
</dbReference>
<keyword evidence="7" id="KW-1185">Reference proteome</keyword>
<dbReference type="Pfam" id="PF10348">
    <property type="entry name" value="DUF2427"/>
    <property type="match status" value="1"/>
</dbReference>
<evidence type="ECO:0000256" key="2">
    <source>
        <dbReference type="SAM" id="Phobius"/>
    </source>
</evidence>
<evidence type="ECO:0000259" key="3">
    <source>
        <dbReference type="Pfam" id="PF10348"/>
    </source>
</evidence>
<feature type="region of interest" description="Disordered" evidence="1">
    <location>
        <begin position="51"/>
        <end position="128"/>
    </location>
</feature>
<feature type="domain" description="Protein YTP1-like C-terminal" evidence="4">
    <location>
        <begin position="446"/>
        <end position="720"/>
    </location>
</feature>
<dbReference type="STRING" id="1296100.A0A1B9FY69"/>
<dbReference type="OrthoDB" id="4005299at2759"/>
<dbReference type="RefSeq" id="XP_019044781.1">
    <property type="nucleotide sequence ID" value="XM_019193304.1"/>
</dbReference>
<name>A0A1B9FY69_9TREE</name>
<reference evidence="6" key="4">
    <citation type="submission" date="2024-02" db="EMBL/GenBank/DDBJ databases">
        <title>Comparative genomics of Cryptococcus and Kwoniella reveals pathogenesis evolution and contrasting modes of karyotype evolution via chromosome fusion or intercentromeric recombination.</title>
        <authorList>
            <person name="Coelho M.A."/>
            <person name="David-Palma M."/>
            <person name="Shea T."/>
            <person name="Bowers K."/>
            <person name="McGinley-Smith S."/>
            <person name="Mohammad A.W."/>
            <person name="Gnirke A."/>
            <person name="Yurkov A.M."/>
            <person name="Nowrousian M."/>
            <person name="Sun S."/>
            <person name="Cuomo C.A."/>
            <person name="Heitman J."/>
        </authorList>
    </citation>
    <scope>NUCLEOTIDE SEQUENCE</scope>
    <source>
        <strain evidence="6">CBS 10118</strain>
    </source>
</reference>
<dbReference type="PANTHER" id="PTHR31685">
    <property type="entry name" value="INTEGRAL MEMBRANE PROTEIN (AFU_ORTHOLOGUE AFUA_6G12730)-RELATED"/>
    <property type="match status" value="1"/>
</dbReference>
<keyword evidence="2" id="KW-0472">Membrane</keyword>
<dbReference type="AlphaFoldDB" id="A0A1B9FY69"/>
<feature type="compositionally biased region" description="Basic and acidic residues" evidence="1">
    <location>
        <begin position="116"/>
        <end position="128"/>
    </location>
</feature>
<protein>
    <submittedName>
        <fullName evidence="5">Uncharacterized protein</fullName>
    </submittedName>
</protein>